<sequence>MKADIIVVVLQVGKGTPEETVKELAEAEANKRSLRPVQGFRFMERKQSSFSPNVEELFFAGKGVKP</sequence>
<dbReference type="EMBL" id="MG839019">
    <property type="protein sequence ID" value="AUX82878.1"/>
    <property type="molecule type" value="Genomic_DNA"/>
</dbReference>
<dbReference type="RefSeq" id="YP_009623143.1">
    <property type="nucleotide sequence ID" value="NC_042110.1"/>
</dbReference>
<evidence type="ECO:0000313" key="1">
    <source>
        <dbReference type="EMBL" id="AUX82878.1"/>
    </source>
</evidence>
<reference evidence="1 2" key="1">
    <citation type="submission" date="2018-01" db="EMBL/GenBank/DDBJ databases">
        <authorList>
            <person name="Gentille G.M."/>
            <person name="Betsko A.J."/>
            <person name="Kukan E.N."/>
            <person name="Garlena R.A."/>
            <person name="Russell D.A."/>
            <person name="Pope W.H."/>
            <person name="Jacobs-Sera D."/>
            <person name="Hatfull G.F."/>
        </authorList>
    </citation>
    <scope>NUCLEOTIDE SEQUENCE [LARGE SCALE GENOMIC DNA]</scope>
</reference>
<evidence type="ECO:0000313" key="2">
    <source>
        <dbReference type="Proteomes" id="UP000241477"/>
    </source>
</evidence>
<dbReference type="KEGG" id="vg:40099926"/>
<dbReference type="GeneID" id="40099926"/>
<gene>
    <name evidence="1" type="primary">42</name>
    <name evidence="1" type="ORF">PBI_HAMLET_42</name>
</gene>
<accession>A0A2L0HMB9</accession>
<proteinExistence type="predicted"/>
<keyword evidence="2" id="KW-1185">Reference proteome</keyword>
<organism evidence="1 2">
    <name type="scientific">Microbacterium phage Hamlet</name>
    <dbReference type="NCBI Taxonomy" id="2079583"/>
    <lineage>
        <taxon>Viruses</taxon>
        <taxon>Duplodnaviria</taxon>
        <taxon>Heunggongvirae</taxon>
        <taxon>Uroviricota</taxon>
        <taxon>Caudoviricetes</taxon>
        <taxon>Ilzatvirus</taxon>
        <taxon>Ilzatvirus hamlet</taxon>
    </lineage>
</organism>
<protein>
    <submittedName>
        <fullName evidence="1">Uncharacterized protein</fullName>
    </submittedName>
</protein>
<name>A0A2L0HMB9_9CAUD</name>
<dbReference type="Proteomes" id="UP000241477">
    <property type="component" value="Segment"/>
</dbReference>